<reference evidence="1" key="1">
    <citation type="submission" date="2021-06" db="EMBL/GenBank/DDBJ databases">
        <authorList>
            <person name="Kallberg Y."/>
            <person name="Tangrot J."/>
            <person name="Rosling A."/>
        </authorList>
    </citation>
    <scope>NUCLEOTIDE SEQUENCE</scope>
    <source>
        <strain evidence="1">MA461A</strain>
    </source>
</reference>
<evidence type="ECO:0000313" key="1">
    <source>
        <dbReference type="EMBL" id="CAG8523170.1"/>
    </source>
</evidence>
<keyword evidence="2" id="KW-1185">Reference proteome</keyword>
<dbReference type="EMBL" id="CAJVQC010003215">
    <property type="protein sequence ID" value="CAG8523170.1"/>
    <property type="molecule type" value="Genomic_DNA"/>
</dbReference>
<evidence type="ECO:0000313" key="2">
    <source>
        <dbReference type="Proteomes" id="UP000789920"/>
    </source>
</evidence>
<sequence>MNQLVCISEFSGEQGWALRQISYRDISFTNESINIDKSPNDDRNDDKLESTNTIKCRKFVTAMQYYAYQLPIRLNSPNMLLQMERLFQQYVELYKSLQGFVLRGNSDPRQVSQRIVLPSTFIGGSRDMIQRYQDAIALLHFGKPDLFITITYNPNWHEIQALMLPEQKPQDRPDITARLLREAVLVIWDEALMSNRKAPESPVIPKALGCPANNEARTFAKYLLRIGNGTEPTIENDLIQLLDEMIICLQNNKDSIDSLINTVYSNLTKNASNTIFITERAILTSLNSNVDEINKKIMAKYPGEQHIYYSFDSVPEDNLNMHPIKYLNSLIPQGLPPHELTLK</sequence>
<proteinExistence type="predicted"/>
<organism evidence="1 2">
    <name type="scientific">Racocetra persica</name>
    <dbReference type="NCBI Taxonomy" id="160502"/>
    <lineage>
        <taxon>Eukaryota</taxon>
        <taxon>Fungi</taxon>
        <taxon>Fungi incertae sedis</taxon>
        <taxon>Mucoromycota</taxon>
        <taxon>Glomeromycotina</taxon>
        <taxon>Glomeromycetes</taxon>
        <taxon>Diversisporales</taxon>
        <taxon>Gigasporaceae</taxon>
        <taxon>Racocetra</taxon>
    </lineage>
</organism>
<name>A0ACA9LCJ9_9GLOM</name>
<dbReference type="Proteomes" id="UP000789920">
    <property type="component" value="Unassembled WGS sequence"/>
</dbReference>
<feature type="non-terminal residue" evidence="1">
    <location>
        <position position="343"/>
    </location>
</feature>
<protein>
    <submittedName>
        <fullName evidence="1">137_t:CDS:1</fullName>
    </submittedName>
</protein>
<accession>A0ACA9LCJ9</accession>
<comment type="caution">
    <text evidence="1">The sequence shown here is derived from an EMBL/GenBank/DDBJ whole genome shotgun (WGS) entry which is preliminary data.</text>
</comment>
<gene>
    <name evidence="1" type="ORF">RPERSI_LOCUS2796</name>
</gene>